<evidence type="ECO:0000259" key="3">
    <source>
        <dbReference type="Pfam" id="PF05368"/>
    </source>
</evidence>
<comment type="caution">
    <text evidence="4">The sequence shown here is derived from an EMBL/GenBank/DDBJ whole genome shotgun (WGS) entry which is preliminary data.</text>
</comment>
<dbReference type="AlphaFoldDB" id="A0AAD6CAV6"/>
<feature type="domain" description="NmrA-like" evidence="3">
    <location>
        <begin position="4"/>
        <end position="238"/>
    </location>
</feature>
<dbReference type="Pfam" id="PF05368">
    <property type="entry name" value="NmrA"/>
    <property type="match status" value="1"/>
</dbReference>
<evidence type="ECO:0000313" key="5">
    <source>
        <dbReference type="Proteomes" id="UP001213681"/>
    </source>
</evidence>
<dbReference type="PANTHER" id="PTHR43349:SF93">
    <property type="entry name" value="ISOFLAVONE REDUCTASE HOMOLOG P3-RELATED"/>
    <property type="match status" value="1"/>
</dbReference>
<organism evidence="4 5">
    <name type="scientific">Penicillium daleae</name>
    <dbReference type="NCBI Taxonomy" id="63821"/>
    <lineage>
        <taxon>Eukaryota</taxon>
        <taxon>Fungi</taxon>
        <taxon>Dikarya</taxon>
        <taxon>Ascomycota</taxon>
        <taxon>Pezizomycotina</taxon>
        <taxon>Eurotiomycetes</taxon>
        <taxon>Eurotiomycetidae</taxon>
        <taxon>Eurotiales</taxon>
        <taxon>Aspergillaceae</taxon>
        <taxon>Penicillium</taxon>
    </lineage>
</organism>
<keyword evidence="5" id="KW-1185">Reference proteome</keyword>
<dbReference type="PANTHER" id="PTHR43349">
    <property type="entry name" value="PINORESINOL REDUCTASE-RELATED"/>
    <property type="match status" value="1"/>
</dbReference>
<dbReference type="InterPro" id="IPR008030">
    <property type="entry name" value="NmrA-like"/>
</dbReference>
<dbReference type="EMBL" id="JAPVEA010000002">
    <property type="protein sequence ID" value="KAJ5459733.1"/>
    <property type="molecule type" value="Genomic_DNA"/>
</dbReference>
<keyword evidence="1" id="KW-0521">NADP</keyword>
<dbReference type="InterPro" id="IPR036291">
    <property type="entry name" value="NAD(P)-bd_dom_sf"/>
</dbReference>
<dbReference type="RefSeq" id="XP_056768775.1">
    <property type="nucleotide sequence ID" value="XM_056904668.1"/>
</dbReference>
<dbReference type="Gene3D" id="3.90.25.10">
    <property type="entry name" value="UDP-galactose 4-epimerase, domain 1"/>
    <property type="match status" value="1"/>
</dbReference>
<evidence type="ECO:0000313" key="4">
    <source>
        <dbReference type="EMBL" id="KAJ5459733.1"/>
    </source>
</evidence>
<proteinExistence type="predicted"/>
<dbReference type="SUPFAM" id="SSF51735">
    <property type="entry name" value="NAD(P)-binding Rossmann-fold domains"/>
    <property type="match status" value="1"/>
</dbReference>
<protein>
    <recommendedName>
        <fullName evidence="3">NmrA-like domain-containing protein</fullName>
    </recommendedName>
</protein>
<dbReference type="Gene3D" id="3.40.50.720">
    <property type="entry name" value="NAD(P)-binding Rossmann-like Domain"/>
    <property type="match status" value="1"/>
</dbReference>
<dbReference type="Proteomes" id="UP001213681">
    <property type="component" value="Unassembled WGS sequence"/>
</dbReference>
<dbReference type="InterPro" id="IPR045312">
    <property type="entry name" value="PCBER-like"/>
</dbReference>
<evidence type="ECO:0000256" key="2">
    <source>
        <dbReference type="ARBA" id="ARBA00023002"/>
    </source>
</evidence>
<evidence type="ECO:0000256" key="1">
    <source>
        <dbReference type="ARBA" id="ARBA00022857"/>
    </source>
</evidence>
<dbReference type="GO" id="GO:0016491">
    <property type="term" value="F:oxidoreductase activity"/>
    <property type="evidence" value="ECO:0007669"/>
    <property type="project" value="UniProtKB-KW"/>
</dbReference>
<dbReference type="GeneID" id="81594911"/>
<keyword evidence="2" id="KW-0560">Oxidoreductase</keyword>
<accession>A0AAD6CAV6</accession>
<dbReference type="InterPro" id="IPR050608">
    <property type="entry name" value="NmrA-type/Isoflavone_red_sf"/>
</dbReference>
<name>A0AAD6CAV6_9EURO</name>
<gene>
    <name evidence="4" type="ORF">N7458_001285</name>
</gene>
<dbReference type="CDD" id="cd05259">
    <property type="entry name" value="PCBER_SDR_a"/>
    <property type="match status" value="1"/>
</dbReference>
<reference evidence="4" key="1">
    <citation type="submission" date="2022-12" db="EMBL/GenBank/DDBJ databases">
        <authorList>
            <person name="Petersen C."/>
        </authorList>
    </citation>
    <scope>NUCLEOTIDE SEQUENCE</scope>
    <source>
        <strain evidence="4">IBT 16125</strain>
    </source>
</reference>
<sequence>MAKIRVLIVGGTGHTGSSVAVVALIRPASIEKPAVRALQEQGVEIREGDLEESEEDLVKALAEIDVVISCVGAPQQQCQIPLANAAKKAGVKRFVPCGFYNGGSSSRRHVAAGSEVVYNHIKRLWLPYTFIDVGWWYQLAFPRLPSGRIDYAVLNATNEIIGGGTVPSAITDLRNIGRYVAKIIADERTLNRMVFAYDTLMTQNQIYDLLEELSKEKIDRNYVPDEALYARGAVVRQSIQENPNDRHQLHLLYLVEYQLSWGVRGDNNPEYAKYLGYLLSKELYPDFEPTSFRDYLESVINGSAKHPYAS</sequence>
<reference evidence="4" key="2">
    <citation type="journal article" date="2023" name="IMA Fungus">
        <title>Comparative genomic study of the Penicillium genus elucidates a diverse pangenome and 15 lateral gene transfer events.</title>
        <authorList>
            <person name="Petersen C."/>
            <person name="Sorensen T."/>
            <person name="Nielsen M.R."/>
            <person name="Sondergaard T.E."/>
            <person name="Sorensen J.L."/>
            <person name="Fitzpatrick D.A."/>
            <person name="Frisvad J.C."/>
            <person name="Nielsen K.L."/>
        </authorList>
    </citation>
    <scope>NUCLEOTIDE SEQUENCE</scope>
    <source>
        <strain evidence="4">IBT 16125</strain>
    </source>
</reference>